<dbReference type="InterPro" id="IPR009056">
    <property type="entry name" value="Cyt_c-like_dom"/>
</dbReference>
<dbReference type="EMBL" id="JAAGVY010000010">
    <property type="protein sequence ID" value="NEN23308.1"/>
    <property type="molecule type" value="Genomic_DNA"/>
</dbReference>
<keyword evidence="2 7" id="KW-0349">Heme</keyword>
<dbReference type="GO" id="GO:0004130">
    <property type="term" value="F:cytochrome-c peroxidase activity"/>
    <property type="evidence" value="ECO:0007669"/>
    <property type="project" value="TreeGrafter"/>
</dbReference>
<comment type="caution">
    <text evidence="9">The sequence shown here is derived from an EMBL/GenBank/DDBJ whole genome shotgun (WGS) entry which is preliminary data.</text>
</comment>
<keyword evidence="10" id="KW-1185">Reference proteome</keyword>
<gene>
    <name evidence="9" type="ORF">G3O08_07330</name>
</gene>
<evidence type="ECO:0000256" key="6">
    <source>
        <dbReference type="ARBA" id="ARBA00023004"/>
    </source>
</evidence>
<proteinExistence type="predicted"/>
<evidence type="ECO:0000256" key="1">
    <source>
        <dbReference type="ARBA" id="ARBA00004196"/>
    </source>
</evidence>
<evidence type="ECO:0000256" key="3">
    <source>
        <dbReference type="ARBA" id="ARBA00022723"/>
    </source>
</evidence>
<dbReference type="InterPro" id="IPR036909">
    <property type="entry name" value="Cyt_c-like_dom_sf"/>
</dbReference>
<dbReference type="PROSITE" id="PS51007">
    <property type="entry name" value="CYTC"/>
    <property type="match status" value="1"/>
</dbReference>
<feature type="domain" description="Cytochrome c" evidence="8">
    <location>
        <begin position="226"/>
        <end position="366"/>
    </location>
</feature>
<evidence type="ECO:0000313" key="10">
    <source>
        <dbReference type="Proteomes" id="UP000486602"/>
    </source>
</evidence>
<keyword evidence="5" id="KW-0560">Oxidoreductase</keyword>
<dbReference type="SUPFAM" id="SSF46626">
    <property type="entry name" value="Cytochrome c"/>
    <property type="match status" value="2"/>
</dbReference>
<evidence type="ECO:0000313" key="9">
    <source>
        <dbReference type="EMBL" id="NEN23308.1"/>
    </source>
</evidence>
<accession>A0A7K3WP57</accession>
<reference evidence="9 10" key="1">
    <citation type="submission" date="2020-02" db="EMBL/GenBank/DDBJ databases">
        <title>Out from the shadows clarifying the taxonomy of the family Cryomorphaceae and related taxa by utilizing the GTDB taxonomic framework.</title>
        <authorList>
            <person name="Bowman J.P."/>
        </authorList>
    </citation>
    <scope>NUCLEOTIDE SEQUENCE [LARGE SCALE GENOMIC DNA]</scope>
    <source>
        <strain evidence="9 10">QSSC 1-22</strain>
    </source>
</reference>
<dbReference type="GO" id="GO:0009055">
    <property type="term" value="F:electron transfer activity"/>
    <property type="evidence" value="ECO:0007669"/>
    <property type="project" value="InterPro"/>
</dbReference>
<protein>
    <submittedName>
        <fullName evidence="9">C-type cytochrome</fullName>
    </submittedName>
</protein>
<dbReference type="InterPro" id="IPR051395">
    <property type="entry name" value="Cytochrome_c_Peroxidase/MauG"/>
</dbReference>
<evidence type="ECO:0000256" key="4">
    <source>
        <dbReference type="ARBA" id="ARBA00022729"/>
    </source>
</evidence>
<evidence type="ECO:0000256" key="7">
    <source>
        <dbReference type="PROSITE-ProRule" id="PRU00433"/>
    </source>
</evidence>
<name>A0A7K3WP57_9FLAO</name>
<evidence type="ECO:0000259" key="8">
    <source>
        <dbReference type="PROSITE" id="PS51007"/>
    </source>
</evidence>
<dbReference type="AlphaFoldDB" id="A0A7K3WP57"/>
<dbReference type="PANTHER" id="PTHR30600">
    <property type="entry name" value="CYTOCHROME C PEROXIDASE-RELATED"/>
    <property type="match status" value="1"/>
</dbReference>
<dbReference type="Gene3D" id="1.10.760.10">
    <property type="entry name" value="Cytochrome c-like domain"/>
    <property type="match status" value="2"/>
</dbReference>
<sequence>MEISIRNSVLLIWPLVLLGLLFSCKPDDDGEPGEPAPKSILCEVIPGSGTPHEFQKPYFFPEPSLPAYNPMTEEGIALGRKLFWDEQLSRNNALSCGSCHAPEHAFADNVAGSVGLYGDFTPRNSMALINLAWNNNFFWDGRVNTLEEQIASPIHDPIEMDMDWPTTVSRVKQDAEYPTMFAAAFGNDCVDTLRISYAIAQFMRTMVSANSQFDKAYYYGGLPLSPSEIRGQELFLAEGGDPNIYIGGQNGGDCFHCHGGAFVQFTDHQFHNNGLDSVFTDLGREGVTGIAYDRGLFKTPTLRNIALTAPYMHDGRFGTLHEVVEHYNSGGHLSQTLDPLMKFPNVGLGLSEQDVDDLVSFLETLTDTSFVNNTNFGKP</sequence>
<keyword evidence="4" id="KW-0732">Signal</keyword>
<evidence type="ECO:0000256" key="5">
    <source>
        <dbReference type="ARBA" id="ARBA00023002"/>
    </source>
</evidence>
<dbReference type="RefSeq" id="WP_163284416.1">
    <property type="nucleotide sequence ID" value="NZ_JAAGVY010000010.1"/>
</dbReference>
<dbReference type="Proteomes" id="UP000486602">
    <property type="component" value="Unassembled WGS sequence"/>
</dbReference>
<keyword evidence="6 7" id="KW-0408">Iron</keyword>
<dbReference type="PANTHER" id="PTHR30600:SF10">
    <property type="entry name" value="BLL6722 PROTEIN"/>
    <property type="match status" value="1"/>
</dbReference>
<evidence type="ECO:0000256" key="2">
    <source>
        <dbReference type="ARBA" id="ARBA00022617"/>
    </source>
</evidence>
<dbReference type="GO" id="GO:0020037">
    <property type="term" value="F:heme binding"/>
    <property type="evidence" value="ECO:0007669"/>
    <property type="project" value="InterPro"/>
</dbReference>
<dbReference type="GO" id="GO:0030313">
    <property type="term" value="C:cell envelope"/>
    <property type="evidence" value="ECO:0007669"/>
    <property type="project" value="UniProtKB-SubCell"/>
</dbReference>
<dbReference type="GO" id="GO:0046872">
    <property type="term" value="F:metal ion binding"/>
    <property type="evidence" value="ECO:0007669"/>
    <property type="project" value="UniProtKB-KW"/>
</dbReference>
<keyword evidence="3 7" id="KW-0479">Metal-binding</keyword>
<dbReference type="InterPro" id="IPR004852">
    <property type="entry name" value="Di-haem_cyt_c_peroxidsae"/>
</dbReference>
<dbReference type="PROSITE" id="PS51257">
    <property type="entry name" value="PROKAR_LIPOPROTEIN"/>
    <property type="match status" value="1"/>
</dbReference>
<dbReference type="Pfam" id="PF03150">
    <property type="entry name" value="CCP_MauG"/>
    <property type="match status" value="1"/>
</dbReference>
<organism evidence="9 10">
    <name type="scientific">Cryomorpha ignava</name>
    <dbReference type="NCBI Taxonomy" id="101383"/>
    <lineage>
        <taxon>Bacteria</taxon>
        <taxon>Pseudomonadati</taxon>
        <taxon>Bacteroidota</taxon>
        <taxon>Flavobacteriia</taxon>
        <taxon>Flavobacteriales</taxon>
        <taxon>Cryomorphaceae</taxon>
        <taxon>Cryomorpha</taxon>
    </lineage>
</organism>
<comment type="subcellular location">
    <subcellularLocation>
        <location evidence="1">Cell envelope</location>
    </subcellularLocation>
</comment>